<name>A0A388TDG6_TERA1</name>
<dbReference type="EMBL" id="BGZN01000025">
    <property type="protein sequence ID" value="GBR73936.1"/>
    <property type="molecule type" value="Genomic_DNA"/>
</dbReference>
<reference evidence="1 2" key="1">
    <citation type="journal article" date="2019" name="ISME J.">
        <title>Genome analyses of uncultured TG2/ZB3 bacteria in 'Margulisbacteria' specifically attached to ectosymbiotic spirochetes of protists in the termite gut.</title>
        <authorList>
            <person name="Utami Y.D."/>
            <person name="Kuwahara H."/>
            <person name="Igai K."/>
            <person name="Murakami T."/>
            <person name="Sugaya K."/>
            <person name="Morikawa T."/>
            <person name="Nagura Y."/>
            <person name="Yuki M."/>
            <person name="Deevong P."/>
            <person name="Inoue T."/>
            <person name="Kihara K."/>
            <person name="Lo N."/>
            <person name="Yamada A."/>
            <person name="Ohkuma M."/>
            <person name="Hongoh Y."/>
        </authorList>
    </citation>
    <scope>NUCLEOTIDE SEQUENCE [LARGE SCALE GENOMIC DNA]</scope>
    <source>
        <strain evidence="1">NkOx7-01</strain>
    </source>
</reference>
<dbReference type="AlphaFoldDB" id="A0A388TDG6"/>
<evidence type="ECO:0000313" key="1">
    <source>
        <dbReference type="EMBL" id="GBR73936.1"/>
    </source>
</evidence>
<dbReference type="Proteomes" id="UP000269352">
    <property type="component" value="Unassembled WGS sequence"/>
</dbReference>
<proteinExistence type="predicted"/>
<protein>
    <submittedName>
        <fullName evidence="1">Uncharacterized protein</fullName>
    </submittedName>
</protein>
<comment type="caution">
    <text evidence="1">The sequence shown here is derived from an EMBL/GenBank/DDBJ whole genome shotgun (WGS) entry which is preliminary data.</text>
</comment>
<organism evidence="1 2">
    <name type="scientific">Termititenax aidoneus</name>
    <dbReference type="NCBI Taxonomy" id="2218524"/>
    <lineage>
        <taxon>Bacteria</taxon>
        <taxon>Bacillati</taxon>
        <taxon>Candidatus Margulisiibacteriota</taxon>
        <taxon>Candidatus Termititenacia</taxon>
        <taxon>Candidatus Termititenacales</taxon>
        <taxon>Candidatus Termititenacaceae</taxon>
        <taxon>Candidatus Termititenax</taxon>
    </lineage>
</organism>
<evidence type="ECO:0000313" key="2">
    <source>
        <dbReference type="Proteomes" id="UP000269352"/>
    </source>
</evidence>
<keyword evidence="2" id="KW-1185">Reference proteome</keyword>
<accession>A0A388TDG6</accession>
<sequence length="169" mass="19191">MTDQQELLSPMDALANILQQYMQLPGRVVKYNQGWHAPKDWNLYITISASEPSKTIATKNEFDSDTLKENAYVVSQGRFAVEVISRNDEAITRREEVFMAINSALALRIAEANNLSIWRTGGFVDLSALEGASMLCRYRTVVAINYMRQKSADAEYFDKFRKPEILVEG</sequence>
<gene>
    <name evidence="1" type="ORF">NO1_1195</name>
</gene>